<proteinExistence type="inferred from homology"/>
<evidence type="ECO:0000313" key="3">
    <source>
        <dbReference type="Proteomes" id="UP000245591"/>
    </source>
</evidence>
<dbReference type="InterPro" id="IPR043155">
    <property type="entry name" value="VPS33_dom3b"/>
</dbReference>
<dbReference type="Gene3D" id="3.40.50.1910">
    <property type="match status" value="2"/>
</dbReference>
<dbReference type="Gene3D" id="1.25.40.850">
    <property type="match status" value="1"/>
</dbReference>
<comment type="similarity">
    <text evidence="1">Belongs to the STXBP/unc-18/SEC1 family.</text>
</comment>
<dbReference type="Pfam" id="PF00995">
    <property type="entry name" value="Sec1"/>
    <property type="match status" value="1"/>
</dbReference>
<sequence length="725" mass="81201">MVNNEINILELQDDLQTELLEALDSVRGKKILVLDDEASSIINLIANFSLLQEHGVEKVFNLKNDNNYSLVPNVETILYIIHPTIKKAQLIASHIKENSHEGRTRSYSLKLIPSRTLLFEKVLEEEGVLGDLNLDELPFTFVPLENDLLTMNCQGSFKEMYLDGDFSSIYHSARGIMQFQSKFGFFPRIVGKGDCAQRLADSLLKMRSEISAVDGSDMLWAGWALSTQFDALVIIDRGVDVITPQLTQLTYEGILDEFYHIKNESIELSLPEPSTNEQGSSENPLAKRKSLVTFNDKKRRIILNAKDKVFHETRNKSFSEVGKMLSVKSKTLQSMYESRHNVKSVKEVKDFVKGLGGLQNEQKILQTHVAIVSNLIKFTQSEEFNKILEIEQALITLGEISDDQLKYIDQLITLGNLHFGEEVDPKSGAYRLENNILVILRLLCLYSLTKSSGVKKKVYESLYTSFINSFGYQHLITLNRLDNIGLFGYSTPESGIFGKNIFFGKSVPAQKSKSLAPSTSSSVDHPINTSMGSTSVDIDGSYVPVFNPSTKPVSPTHSDVFGYLRRTLNLSVPEKLPIQKNDYGDNPDDISYAYSGYVPISIRLLQYLTRDEFIQNSNGVAPSSSVGGVSGGWRGFEDVLDNIAGKNVDTTQTGTLNIQETPILQEPRVGLLKPQATLVFFLGGITYSEIACIRYLSKKHNHQYIVATTEIINGTSFLRQILEFY</sequence>
<gene>
    <name evidence="2" type="ORF">BB558_003756</name>
</gene>
<dbReference type="AlphaFoldDB" id="A0A2U1J545"/>
<dbReference type="PANTHER" id="PTHR11679">
    <property type="entry name" value="VESICLE PROTEIN SORTING-ASSOCIATED"/>
    <property type="match status" value="1"/>
</dbReference>
<evidence type="ECO:0000313" key="2">
    <source>
        <dbReference type="EMBL" id="PWA00200.1"/>
    </source>
</evidence>
<organism evidence="2 3">
    <name type="scientific">Smittium angustum</name>
    <dbReference type="NCBI Taxonomy" id="133377"/>
    <lineage>
        <taxon>Eukaryota</taxon>
        <taxon>Fungi</taxon>
        <taxon>Fungi incertae sedis</taxon>
        <taxon>Zoopagomycota</taxon>
        <taxon>Kickxellomycotina</taxon>
        <taxon>Harpellomycetes</taxon>
        <taxon>Harpellales</taxon>
        <taxon>Legeriomycetaceae</taxon>
        <taxon>Smittium</taxon>
    </lineage>
</organism>
<evidence type="ECO:0000256" key="1">
    <source>
        <dbReference type="ARBA" id="ARBA00009884"/>
    </source>
</evidence>
<dbReference type="InterPro" id="IPR001619">
    <property type="entry name" value="Sec1-like"/>
</dbReference>
<dbReference type="GO" id="GO:0016192">
    <property type="term" value="P:vesicle-mediated transport"/>
    <property type="evidence" value="ECO:0007669"/>
    <property type="project" value="InterPro"/>
</dbReference>
<dbReference type="InterPro" id="IPR043154">
    <property type="entry name" value="Sec-1-like_dom1"/>
</dbReference>
<dbReference type="InterPro" id="IPR036045">
    <property type="entry name" value="Sec1-like_sf"/>
</dbReference>
<dbReference type="EMBL" id="MBFU01000353">
    <property type="protein sequence ID" value="PWA00200.1"/>
    <property type="molecule type" value="Genomic_DNA"/>
</dbReference>
<reference evidence="2 3" key="1">
    <citation type="journal article" date="2018" name="MBio">
        <title>Comparative Genomics Reveals the Core Gene Toolbox for the Fungus-Insect Symbiosis.</title>
        <authorList>
            <person name="Wang Y."/>
            <person name="Stata M."/>
            <person name="Wang W."/>
            <person name="Stajich J.E."/>
            <person name="White M.M."/>
            <person name="Moncalvo J.M."/>
        </authorList>
    </citation>
    <scope>NUCLEOTIDE SEQUENCE [LARGE SCALE GENOMIC DNA]</scope>
    <source>
        <strain evidence="2 3">AUS-126-30</strain>
    </source>
</reference>
<comment type="caution">
    <text evidence="2">The sequence shown here is derived from an EMBL/GenBank/DDBJ whole genome shotgun (WGS) entry which is preliminary data.</text>
</comment>
<dbReference type="SUPFAM" id="SSF56815">
    <property type="entry name" value="Sec1/munc18-like (SM) proteins"/>
    <property type="match status" value="1"/>
</dbReference>
<keyword evidence="3" id="KW-1185">Reference proteome</keyword>
<dbReference type="PIRSF" id="PIRSF005715">
    <property type="entry name" value="VPS45_Sec1"/>
    <property type="match status" value="1"/>
</dbReference>
<dbReference type="InterPro" id="IPR027482">
    <property type="entry name" value="Sec1-like_dom2"/>
</dbReference>
<protein>
    <submittedName>
        <fullName evidence="2">Uncharacterized protein</fullName>
    </submittedName>
</protein>
<accession>A0A2U1J545</accession>
<dbReference type="Proteomes" id="UP000245591">
    <property type="component" value="Unassembled WGS sequence"/>
</dbReference>
<dbReference type="Gene3D" id="3.40.50.2060">
    <property type="match status" value="1"/>
</dbReference>
<name>A0A2U1J545_SMIAN</name>